<dbReference type="AlphaFoldDB" id="A0A915IFX7"/>
<dbReference type="Gene3D" id="1.20.1270.60">
    <property type="entry name" value="Arfaptin homology (AH) domain/BAR domain"/>
    <property type="match status" value="1"/>
</dbReference>
<accession>A0A915IFX7</accession>
<keyword evidence="2" id="KW-1185">Reference proteome</keyword>
<dbReference type="InterPro" id="IPR027267">
    <property type="entry name" value="AH/BAR_dom_sf"/>
</dbReference>
<reference evidence="3" key="1">
    <citation type="submission" date="2022-11" db="UniProtKB">
        <authorList>
            <consortium name="WormBaseParasite"/>
        </authorList>
    </citation>
    <scope>IDENTIFICATION</scope>
</reference>
<dbReference type="Proteomes" id="UP000887565">
    <property type="component" value="Unplaced"/>
</dbReference>
<evidence type="ECO:0000259" key="1">
    <source>
        <dbReference type="SMART" id="SM00721"/>
    </source>
</evidence>
<dbReference type="Pfam" id="PF03114">
    <property type="entry name" value="BAR"/>
    <property type="match status" value="1"/>
</dbReference>
<protein>
    <submittedName>
        <fullName evidence="3">BAR domain-containing protein</fullName>
    </submittedName>
</protein>
<dbReference type="InterPro" id="IPR004148">
    <property type="entry name" value="BAR_dom"/>
</dbReference>
<sequence length="254" mass="29192">MQIFPYTVSKMFKKNLDRFKQTIAEKFGGDKTEYDAETTRILSRFDALKSHAQNLLSSVDVFYNLSNPTQQILLALASNVQTTVANHTSTEKTPSNEMEKLGLEMTNFVQKFGNKDPYGALLSNLGRMYTSLGKEQRACWKNAKDIACEPVRQFLRENFVLADQERKVLSDRRLDMDALKNKIRSSQKPAVEFKDELAVLEQAFNDQQMKTKEILTKLDSDFQEILINCVKHLTKSYQDHLAKCQQVLGDFEDK</sequence>
<name>A0A915IFX7_ROMCU</name>
<dbReference type="OMA" id="CHEEITK"/>
<evidence type="ECO:0000313" key="2">
    <source>
        <dbReference type="Proteomes" id="UP000887565"/>
    </source>
</evidence>
<dbReference type="SMART" id="SM00721">
    <property type="entry name" value="BAR"/>
    <property type="match status" value="1"/>
</dbReference>
<dbReference type="WBParaSite" id="nRc.2.0.1.t12136-RA">
    <property type="protein sequence ID" value="nRc.2.0.1.t12136-RA"/>
    <property type="gene ID" value="nRc.2.0.1.g12136"/>
</dbReference>
<organism evidence="2 3">
    <name type="scientific">Romanomermis culicivorax</name>
    <name type="common">Nematode worm</name>
    <dbReference type="NCBI Taxonomy" id="13658"/>
    <lineage>
        <taxon>Eukaryota</taxon>
        <taxon>Metazoa</taxon>
        <taxon>Ecdysozoa</taxon>
        <taxon>Nematoda</taxon>
        <taxon>Enoplea</taxon>
        <taxon>Dorylaimia</taxon>
        <taxon>Mermithida</taxon>
        <taxon>Mermithoidea</taxon>
        <taxon>Mermithidae</taxon>
        <taxon>Romanomermis</taxon>
    </lineage>
</organism>
<proteinExistence type="predicted"/>
<feature type="domain" description="BAR" evidence="1">
    <location>
        <begin position="11"/>
        <end position="250"/>
    </location>
</feature>
<dbReference type="GO" id="GO:0005737">
    <property type="term" value="C:cytoplasm"/>
    <property type="evidence" value="ECO:0007669"/>
    <property type="project" value="InterPro"/>
</dbReference>
<evidence type="ECO:0000313" key="3">
    <source>
        <dbReference type="WBParaSite" id="nRc.2.0.1.t12136-RA"/>
    </source>
</evidence>
<dbReference type="SUPFAM" id="SSF103657">
    <property type="entry name" value="BAR/IMD domain-like"/>
    <property type="match status" value="1"/>
</dbReference>